<evidence type="ECO:0000313" key="7">
    <source>
        <dbReference type="EMBL" id="AIR09873.1"/>
    </source>
</evidence>
<sequence length="220" mass="24917">MKTIFRLIVRLGIIAIILVGIQKVLTTPRYLQAIMPYVNQVEELLGKKANSAKYTLENGEQKSKVQTDNVKYDNNRWPNSTATVYIDIDDSTLYNAFVSAIKQWNNTGAFTFKIVNDKKDADIVGKLMENDDGTAGTTDTTTDEQTKRIIKATVYLNRYYLESATYGYSEQRIINTAEHELGHAIGLDHTDEVSVMQPAGSYYTIQPRDVDVVKKLYQEN</sequence>
<dbReference type="Proteomes" id="UP000029488">
    <property type="component" value="Chromosome"/>
</dbReference>
<dbReference type="Proteomes" id="UP000195378">
    <property type="component" value="Chromosome"/>
</dbReference>
<dbReference type="InterPro" id="IPR024079">
    <property type="entry name" value="MetalloPept_cat_dom_sf"/>
</dbReference>
<evidence type="ECO:0000256" key="1">
    <source>
        <dbReference type="ARBA" id="ARBA00022670"/>
    </source>
</evidence>
<feature type="transmembrane region" description="Helical" evidence="5">
    <location>
        <begin position="7"/>
        <end position="25"/>
    </location>
</feature>
<keyword evidence="5" id="KW-0472">Membrane</keyword>
<evidence type="ECO:0000256" key="2">
    <source>
        <dbReference type="ARBA" id="ARBA00022723"/>
    </source>
</evidence>
<dbReference type="EMBL" id="CP007646">
    <property type="protein sequence ID" value="AIR09873.1"/>
    <property type="molecule type" value="Genomic_DNA"/>
</dbReference>
<dbReference type="GO" id="GO:0031012">
    <property type="term" value="C:extracellular matrix"/>
    <property type="evidence" value="ECO:0007669"/>
    <property type="project" value="InterPro"/>
</dbReference>
<dbReference type="RefSeq" id="WP_034982305.1">
    <property type="nucleotide sequence ID" value="NZ_CP007646.1"/>
</dbReference>
<evidence type="ECO:0000259" key="6">
    <source>
        <dbReference type="Pfam" id="PF00413"/>
    </source>
</evidence>
<feature type="domain" description="Peptidase M10 metallopeptidase" evidence="6">
    <location>
        <begin position="87"/>
        <end position="217"/>
    </location>
</feature>
<protein>
    <submittedName>
        <fullName evidence="7 8">Zn-dependent protease</fullName>
    </submittedName>
</protein>
<reference evidence="7 9" key="1">
    <citation type="journal article" date="2014" name="BMC Genomics">
        <title>Unusual genome complexity in Lactobacillus salivarius JCM1046.</title>
        <authorList>
            <person name="Raftis E.J."/>
            <person name="Forde B.M."/>
            <person name="Claesson M.J."/>
            <person name="O'Toole P.W."/>
        </authorList>
    </citation>
    <scope>NUCLEOTIDE SEQUENCE [LARGE SCALE GENOMIC DNA]</scope>
    <source>
        <strain evidence="7 9">JCM1046</strain>
    </source>
</reference>
<reference evidence="8 10" key="2">
    <citation type="submission" date="2017-04" db="EMBL/GenBank/DDBJ databases">
        <title>Complete genome sequence of Lactobacillus salivarius ZLS006, a probiotic strain isolated from healthy piglet.</title>
        <authorList>
            <person name="Zhang D."/>
        </authorList>
    </citation>
    <scope>NUCLEOTIDE SEQUENCE [LARGE SCALE GENOMIC DNA]</scope>
    <source>
        <strain evidence="8 10">ZLS006</strain>
    </source>
</reference>
<proteinExistence type="predicted"/>
<accession>A0A089QDP1</accession>
<dbReference type="CDD" id="cd04268">
    <property type="entry name" value="ZnMc_MMP_like"/>
    <property type="match status" value="1"/>
</dbReference>
<keyword evidence="5" id="KW-1133">Transmembrane helix</keyword>
<dbReference type="SUPFAM" id="SSF55486">
    <property type="entry name" value="Metalloproteases ('zincins'), catalytic domain"/>
    <property type="match status" value="1"/>
</dbReference>
<evidence type="ECO:0000313" key="9">
    <source>
        <dbReference type="Proteomes" id="UP000029488"/>
    </source>
</evidence>
<evidence type="ECO:0000313" key="10">
    <source>
        <dbReference type="Proteomes" id="UP000195378"/>
    </source>
</evidence>
<keyword evidence="4" id="KW-0862">Zinc</keyword>
<keyword evidence="1 7" id="KW-0645">Protease</keyword>
<dbReference type="GO" id="GO:0004222">
    <property type="term" value="F:metalloendopeptidase activity"/>
    <property type="evidence" value="ECO:0007669"/>
    <property type="project" value="InterPro"/>
</dbReference>
<dbReference type="GO" id="GO:0008270">
    <property type="term" value="F:zinc ion binding"/>
    <property type="evidence" value="ECO:0007669"/>
    <property type="project" value="InterPro"/>
</dbReference>
<evidence type="ECO:0000256" key="3">
    <source>
        <dbReference type="ARBA" id="ARBA00022801"/>
    </source>
</evidence>
<organism evidence="7 9">
    <name type="scientific">Ligilactobacillus salivarius</name>
    <dbReference type="NCBI Taxonomy" id="1624"/>
    <lineage>
        <taxon>Bacteria</taxon>
        <taxon>Bacillati</taxon>
        <taxon>Bacillota</taxon>
        <taxon>Bacilli</taxon>
        <taxon>Lactobacillales</taxon>
        <taxon>Lactobacillaceae</taxon>
        <taxon>Ligilactobacillus</taxon>
    </lineage>
</organism>
<name>A0A089QDP1_9LACO</name>
<dbReference type="Gene3D" id="3.40.390.10">
    <property type="entry name" value="Collagenase (Catalytic Domain)"/>
    <property type="match status" value="1"/>
</dbReference>
<dbReference type="InterPro" id="IPR001818">
    <property type="entry name" value="Pept_M10_metallopeptidase"/>
</dbReference>
<evidence type="ECO:0000256" key="4">
    <source>
        <dbReference type="ARBA" id="ARBA00022833"/>
    </source>
</evidence>
<dbReference type="KEGG" id="lsj:LSJ_0107"/>
<gene>
    <name evidence="8" type="ORF">B7R82_08875</name>
    <name evidence="7" type="ORF">LSJ_0107</name>
</gene>
<dbReference type="GO" id="GO:0006508">
    <property type="term" value="P:proteolysis"/>
    <property type="evidence" value="ECO:0007669"/>
    <property type="project" value="UniProtKB-KW"/>
</dbReference>
<keyword evidence="5" id="KW-0812">Transmembrane</keyword>
<dbReference type="Pfam" id="PF00413">
    <property type="entry name" value="Peptidase_M10"/>
    <property type="match status" value="1"/>
</dbReference>
<dbReference type="AlphaFoldDB" id="A0A089QDP1"/>
<keyword evidence="2" id="KW-0479">Metal-binding</keyword>
<dbReference type="EMBL" id="CP020858">
    <property type="protein sequence ID" value="ARU20040.1"/>
    <property type="molecule type" value="Genomic_DNA"/>
</dbReference>
<evidence type="ECO:0000256" key="5">
    <source>
        <dbReference type="SAM" id="Phobius"/>
    </source>
</evidence>
<keyword evidence="3" id="KW-0378">Hydrolase</keyword>
<evidence type="ECO:0000313" key="8">
    <source>
        <dbReference type="EMBL" id="ARU20040.1"/>
    </source>
</evidence>